<dbReference type="InParanoid" id="A0A2T3AKT8"/>
<dbReference type="GO" id="GO:0017057">
    <property type="term" value="F:6-phosphogluconolactonase activity"/>
    <property type="evidence" value="ECO:0007669"/>
    <property type="project" value="TreeGrafter"/>
</dbReference>
<dbReference type="EMBL" id="KZ678378">
    <property type="protein sequence ID" value="PSS02285.1"/>
    <property type="molecule type" value="Genomic_DNA"/>
</dbReference>
<dbReference type="AlphaFoldDB" id="A0A2T3AKT8"/>
<dbReference type="Proteomes" id="UP000241462">
    <property type="component" value="Unassembled WGS sequence"/>
</dbReference>
<reference evidence="2 3" key="1">
    <citation type="journal article" date="2018" name="Mycol. Prog.">
        <title>Coniella lustricola, a new species from submerged detritus.</title>
        <authorList>
            <person name="Raudabaugh D.B."/>
            <person name="Iturriaga T."/>
            <person name="Carver A."/>
            <person name="Mondo S."/>
            <person name="Pangilinan J."/>
            <person name="Lipzen A."/>
            <person name="He G."/>
            <person name="Amirebrahimi M."/>
            <person name="Grigoriev I.V."/>
            <person name="Miller A.N."/>
        </authorList>
    </citation>
    <scope>NUCLEOTIDE SEQUENCE [LARGE SCALE GENOMIC DNA]</scope>
    <source>
        <strain evidence="2 3">B22-T-1</strain>
    </source>
</reference>
<keyword evidence="3" id="KW-1185">Reference proteome</keyword>
<organism evidence="2 3">
    <name type="scientific">Coniella lustricola</name>
    <dbReference type="NCBI Taxonomy" id="2025994"/>
    <lineage>
        <taxon>Eukaryota</taxon>
        <taxon>Fungi</taxon>
        <taxon>Dikarya</taxon>
        <taxon>Ascomycota</taxon>
        <taxon>Pezizomycotina</taxon>
        <taxon>Sordariomycetes</taxon>
        <taxon>Sordariomycetidae</taxon>
        <taxon>Diaporthales</taxon>
        <taxon>Schizoparmaceae</taxon>
        <taxon>Coniella</taxon>
    </lineage>
</organism>
<name>A0A2T3AKT8_9PEZI</name>
<evidence type="ECO:0000256" key="1">
    <source>
        <dbReference type="ARBA" id="ARBA00005564"/>
    </source>
</evidence>
<protein>
    <submittedName>
        <fullName evidence="2">Lactonase, 7-bladed beta-propeller-domain-containing protein</fullName>
    </submittedName>
</protein>
<dbReference type="PANTHER" id="PTHR30344">
    <property type="entry name" value="6-PHOSPHOGLUCONOLACTONASE-RELATED"/>
    <property type="match status" value="1"/>
</dbReference>
<gene>
    <name evidence="2" type="ORF">BD289DRAFT_458134</name>
</gene>
<dbReference type="OrthoDB" id="9972196at2759"/>
<evidence type="ECO:0000313" key="2">
    <source>
        <dbReference type="EMBL" id="PSS02285.1"/>
    </source>
</evidence>
<comment type="similarity">
    <text evidence="1">Belongs to the cycloisomerase 2 family.</text>
</comment>
<sequence>MGLRAVLVLFGLLKKILLSVATILYVANYLDSITSLELTGSNLIVKAITPGCGEVSSWLTLDPAANRLFCMDENSPNGTISSFETRDDGSLLRLNIVTTQPGTVASTLFGQGNGLAVAYYSGASVATFDVSPKKDLLNPHAHGDLTTLQPVQAETYHLAQPGANALRQEQPHPHHAIIDPSGQYLLVPDLGADLVRIYLLNDDGRLRFTALAPLVVPAGSGPRHGEFLVTPAGETYFYLTSEIANTITGFKVTYTSGSTVEFTEVYRSGSHGLGVEFERGRLAPDEDVFPTLAGELHVSPDGNFLLVSSRNEGLFSIANPTGHSSSAPIPSDPIMTFRIDTSNGNLTKLQDFAAGGMVPRQFSISNDGSMVAVGLQQDGRVVVLDRDVQSGLLLGVRAAVDVLHQPTCVLFREESM</sequence>
<dbReference type="InterPro" id="IPR011048">
    <property type="entry name" value="Haem_d1_sf"/>
</dbReference>
<dbReference type="PANTHER" id="PTHR30344:SF1">
    <property type="entry name" value="6-PHOSPHOGLUCONOLACTONASE"/>
    <property type="match status" value="1"/>
</dbReference>
<dbReference type="InterPro" id="IPR019405">
    <property type="entry name" value="Lactonase_7-beta_prop"/>
</dbReference>
<proteinExistence type="inferred from homology"/>
<dbReference type="Pfam" id="PF10282">
    <property type="entry name" value="Lactonase"/>
    <property type="match status" value="1"/>
</dbReference>
<evidence type="ECO:0000313" key="3">
    <source>
        <dbReference type="Proteomes" id="UP000241462"/>
    </source>
</evidence>
<dbReference type="STRING" id="2025994.A0A2T3AKT8"/>
<accession>A0A2T3AKT8</accession>
<dbReference type="SUPFAM" id="SSF51004">
    <property type="entry name" value="C-terminal (heme d1) domain of cytochrome cd1-nitrite reductase"/>
    <property type="match status" value="1"/>
</dbReference>
<dbReference type="InterPro" id="IPR015943">
    <property type="entry name" value="WD40/YVTN_repeat-like_dom_sf"/>
</dbReference>
<dbReference type="InterPro" id="IPR050282">
    <property type="entry name" value="Cycloisomerase_2"/>
</dbReference>
<dbReference type="Gene3D" id="2.130.10.10">
    <property type="entry name" value="YVTN repeat-like/Quinoprotein amine dehydrogenase"/>
    <property type="match status" value="1"/>
</dbReference>